<gene>
    <name evidence="1" type="ORF">MGWOODY_Tha1482</name>
</gene>
<name>A0A170PLE7_9ZZZZ</name>
<dbReference type="SUPFAM" id="SSF102705">
    <property type="entry name" value="NIF3 (NGG1p interacting factor 3)-like"/>
    <property type="match status" value="1"/>
</dbReference>
<dbReference type="InterPro" id="IPR036069">
    <property type="entry name" value="DUF34/NIF3_sf"/>
</dbReference>
<reference evidence="1" key="1">
    <citation type="submission" date="2015-10" db="EMBL/GenBank/DDBJ databases">
        <authorList>
            <person name="Gilbert D.G."/>
        </authorList>
    </citation>
    <scope>NUCLEOTIDE SEQUENCE</scope>
</reference>
<protein>
    <recommendedName>
        <fullName evidence="2">Bsu YqfO NIF3/CutA domain</fullName>
    </recommendedName>
</protein>
<evidence type="ECO:0000313" key="1">
    <source>
        <dbReference type="EMBL" id="CUS41256.1"/>
    </source>
</evidence>
<sequence length="103" mass="11292">MYKLVFYVPESHSETVKEAVFAGGAGTIGDYDQCCWQVLGMGQFRPLKGAKPFIGDEGTLEQVPEYRIELVCSDGQIAGAVAALKLAHPYETPAYDVTKIEEF</sequence>
<dbReference type="PANTHER" id="PTHR41774">
    <property type="match status" value="1"/>
</dbReference>
<organism evidence="1">
    <name type="scientific">hydrothermal vent metagenome</name>
    <dbReference type="NCBI Taxonomy" id="652676"/>
    <lineage>
        <taxon>unclassified sequences</taxon>
        <taxon>metagenomes</taxon>
        <taxon>ecological metagenomes</taxon>
    </lineage>
</organism>
<accession>A0A170PLE7</accession>
<dbReference type="FunFam" id="3.30.70.120:FF:000006">
    <property type="entry name" value="GTP cyclohydrolase 1 type 2 homolog"/>
    <property type="match status" value="1"/>
</dbReference>
<dbReference type="PANTHER" id="PTHR41774:SF1">
    <property type="entry name" value="NGG1P INTERACTING FACTOR NIF3"/>
    <property type="match status" value="1"/>
</dbReference>
<dbReference type="Gene3D" id="3.30.70.120">
    <property type="match status" value="1"/>
</dbReference>
<dbReference type="AlphaFoldDB" id="A0A170PLE7"/>
<dbReference type="InterPro" id="IPR015867">
    <property type="entry name" value="N-reg_PII/ATP_PRibTrfase_C"/>
</dbReference>
<proteinExistence type="predicted"/>
<evidence type="ECO:0008006" key="2">
    <source>
        <dbReference type="Google" id="ProtNLM"/>
    </source>
</evidence>
<dbReference type="EMBL" id="CZQC01000037">
    <property type="protein sequence ID" value="CUS41256.1"/>
    <property type="molecule type" value="Genomic_DNA"/>
</dbReference>